<keyword evidence="3" id="KW-1185">Reference proteome</keyword>
<feature type="compositionally biased region" description="Polar residues" evidence="1">
    <location>
        <begin position="1"/>
        <end position="14"/>
    </location>
</feature>
<gene>
    <name evidence="2" type="ORF">N7449_001288</name>
</gene>
<evidence type="ECO:0000313" key="2">
    <source>
        <dbReference type="EMBL" id="KAJ5214119.1"/>
    </source>
</evidence>
<feature type="region of interest" description="Disordered" evidence="1">
    <location>
        <begin position="1"/>
        <end position="27"/>
    </location>
</feature>
<reference evidence="2" key="1">
    <citation type="submission" date="2022-11" db="EMBL/GenBank/DDBJ databases">
        <authorList>
            <person name="Petersen C."/>
        </authorList>
    </citation>
    <scope>NUCLEOTIDE SEQUENCE</scope>
    <source>
        <strain evidence="2">IBT 20477</strain>
    </source>
</reference>
<feature type="compositionally biased region" description="Polar residues" evidence="1">
    <location>
        <begin position="217"/>
        <end position="241"/>
    </location>
</feature>
<name>A0A9W9N7T3_9EURO</name>
<dbReference type="OrthoDB" id="5421702at2759"/>
<comment type="caution">
    <text evidence="2">The sequence shown here is derived from an EMBL/GenBank/DDBJ whole genome shotgun (WGS) entry which is preliminary data.</text>
</comment>
<feature type="region of interest" description="Disordered" evidence="1">
    <location>
        <begin position="214"/>
        <end position="241"/>
    </location>
</feature>
<protein>
    <submittedName>
        <fullName evidence="2">Uncharacterized protein</fullName>
    </submittedName>
</protein>
<dbReference type="Proteomes" id="UP001150942">
    <property type="component" value="Unassembled WGS sequence"/>
</dbReference>
<reference evidence="2" key="2">
    <citation type="journal article" date="2023" name="IMA Fungus">
        <title>Comparative genomic study of the Penicillium genus elucidates a diverse pangenome and 15 lateral gene transfer events.</title>
        <authorList>
            <person name="Petersen C."/>
            <person name="Sorensen T."/>
            <person name="Nielsen M.R."/>
            <person name="Sondergaard T.E."/>
            <person name="Sorensen J.L."/>
            <person name="Fitzpatrick D.A."/>
            <person name="Frisvad J.C."/>
            <person name="Nielsen K.L."/>
        </authorList>
    </citation>
    <scope>NUCLEOTIDE SEQUENCE</scope>
    <source>
        <strain evidence="2">IBT 20477</strain>
    </source>
</reference>
<evidence type="ECO:0000313" key="3">
    <source>
        <dbReference type="Proteomes" id="UP001150942"/>
    </source>
</evidence>
<accession>A0A9W9N7T3</accession>
<sequence>MKLNTQNSRSSNEILDSPQPIKPSQFLNIPTSDPVQAPEPVTPAVLDEAINEYQYRSLVNEGDSTIHHWNWLGWPVYAPNATLPAVSLGRDKLRVTSIMNRANLYIDPVMLRIDRRNEEILQMYGSAMMEAYDGHTYTHYSLHGNWLSDDFSMRQMIVPDAGSLVVRGSPISNGNFVIGNGIFENGPLLSRYEWMDWRDYLIAAAQKPVRSPRKLTWKSSPSKFKIESMSSKQLSPNRLPT</sequence>
<proteinExistence type="predicted"/>
<organism evidence="2 3">
    <name type="scientific">Penicillium cf. viridicatum</name>
    <dbReference type="NCBI Taxonomy" id="2972119"/>
    <lineage>
        <taxon>Eukaryota</taxon>
        <taxon>Fungi</taxon>
        <taxon>Dikarya</taxon>
        <taxon>Ascomycota</taxon>
        <taxon>Pezizomycotina</taxon>
        <taxon>Eurotiomycetes</taxon>
        <taxon>Eurotiomycetidae</taxon>
        <taxon>Eurotiales</taxon>
        <taxon>Aspergillaceae</taxon>
        <taxon>Penicillium</taxon>
    </lineage>
</organism>
<dbReference type="AlphaFoldDB" id="A0A9W9N7T3"/>
<evidence type="ECO:0000256" key="1">
    <source>
        <dbReference type="SAM" id="MobiDB-lite"/>
    </source>
</evidence>
<dbReference type="EMBL" id="JAPQKQ010000001">
    <property type="protein sequence ID" value="KAJ5214119.1"/>
    <property type="molecule type" value="Genomic_DNA"/>
</dbReference>